<evidence type="ECO:0000256" key="4">
    <source>
        <dbReference type="ARBA" id="ARBA00022989"/>
    </source>
</evidence>
<dbReference type="Pfam" id="PF03772">
    <property type="entry name" value="Competence"/>
    <property type="match status" value="1"/>
</dbReference>
<evidence type="ECO:0000256" key="6">
    <source>
        <dbReference type="SAM" id="MobiDB-lite"/>
    </source>
</evidence>
<feature type="domain" description="Metallo-beta-lactamase" evidence="8">
    <location>
        <begin position="549"/>
        <end position="749"/>
    </location>
</feature>
<accession>H8GE76</accession>
<keyword evidence="4 7" id="KW-1133">Transmembrane helix</keyword>
<dbReference type="OrthoDB" id="7177610at2"/>
<comment type="subcellular location">
    <subcellularLocation>
        <location evidence="1">Cell membrane</location>
        <topology evidence="1">Multi-pass membrane protein</topology>
    </subcellularLocation>
</comment>
<keyword evidence="2" id="KW-1003">Cell membrane</keyword>
<dbReference type="InterPro" id="IPR025405">
    <property type="entry name" value="DUF4131"/>
</dbReference>
<keyword evidence="10" id="KW-1185">Reference proteome</keyword>
<dbReference type="InterPro" id="IPR035681">
    <property type="entry name" value="ComA-like_MBL"/>
</dbReference>
<dbReference type="InterPro" id="IPR036866">
    <property type="entry name" value="RibonucZ/Hydroxyglut_hydro"/>
</dbReference>
<dbReference type="Proteomes" id="UP000004705">
    <property type="component" value="Chromosome"/>
</dbReference>
<protein>
    <submittedName>
        <fullName evidence="9">ComEC/Rec2-related protein</fullName>
    </submittedName>
</protein>
<dbReference type="RefSeq" id="WP_005444616.1">
    <property type="nucleotide sequence ID" value="NZ_CM001466.1"/>
</dbReference>
<evidence type="ECO:0000256" key="1">
    <source>
        <dbReference type="ARBA" id="ARBA00004651"/>
    </source>
</evidence>
<dbReference type="CDD" id="cd07731">
    <property type="entry name" value="ComA-like_MBL-fold"/>
    <property type="match status" value="1"/>
</dbReference>
<feature type="transmembrane region" description="Helical" evidence="7">
    <location>
        <begin position="324"/>
        <end position="352"/>
    </location>
</feature>
<evidence type="ECO:0000256" key="3">
    <source>
        <dbReference type="ARBA" id="ARBA00022692"/>
    </source>
</evidence>
<dbReference type="Pfam" id="PF13567">
    <property type="entry name" value="DUF4131"/>
    <property type="match status" value="1"/>
</dbReference>
<reference evidence="9 10" key="1">
    <citation type="journal article" date="2012" name="Stand. Genomic Sci.">
        <title>Genome sequence of the soil bacterium Saccharomonospora azurea type strain (NA-128(T)).</title>
        <authorList>
            <person name="Klenk H.P."/>
            <person name="Held B."/>
            <person name="Lucas S."/>
            <person name="Lapidus A."/>
            <person name="Copeland A."/>
            <person name="Hammon N."/>
            <person name="Pitluck S."/>
            <person name="Goodwin L.A."/>
            <person name="Han C."/>
            <person name="Tapia R."/>
            <person name="Brambilla E.M."/>
            <person name="Potter G."/>
            <person name="Land M."/>
            <person name="Ivanova N."/>
            <person name="Rohde M."/>
            <person name="Goker M."/>
            <person name="Detter J.C."/>
            <person name="Kyrpides N.C."/>
            <person name="Woyke T."/>
        </authorList>
    </citation>
    <scope>NUCLEOTIDE SEQUENCE [LARGE SCALE GENOMIC DNA]</scope>
    <source>
        <strain evidence="9 10">NA-128</strain>
    </source>
</reference>
<feature type="transmembrane region" description="Helical" evidence="7">
    <location>
        <begin position="38"/>
        <end position="62"/>
    </location>
</feature>
<gene>
    <name evidence="9" type="ORF">SacazDRAFT_04108</name>
</gene>
<evidence type="ECO:0000313" key="10">
    <source>
        <dbReference type="Proteomes" id="UP000004705"/>
    </source>
</evidence>
<dbReference type="InterPro" id="IPR052159">
    <property type="entry name" value="Competence_DNA_uptake"/>
</dbReference>
<evidence type="ECO:0000256" key="2">
    <source>
        <dbReference type="ARBA" id="ARBA00022475"/>
    </source>
</evidence>
<sequence>MVLRTTHAATGTVAGRHDWRLVPAAATVWGGSALGLLWGWWASLLCGITGCVAAMVLWRWWVPRDRERRRWRSAAGALAVCGVLTAWLTAARLHIVEHDGLRVQARDGVDVTLTVVVAQRPRAVHSDGYGGRAGGARSVLVPVDVIAAVSEGERIDSRGRVLLIGPTEDLSGVVVGQRVTVRATLAPFRPHEMTVAVGYVRGPPDAEGEAPWWQRSTESLRLAFREVAGVLDEESAGLLPGLVVGDTSELPSRVEQEFLDAGMSHLTAVSGSNVAIVCGAVLLLARAFRCGPRSSAVLAAVALVGFVAIVGYEPSVLRAGVMGAVGLLALVLGRRGSALPALAVAVCVLGILDPEMAVSMGFVLSVVATAGLVLVAPRWSRALSRRGFPRVAADALVVPTVAFLATAPVIAGMAGEVSLVSIVANLLAAPVVAPVTVLGAVAAVLGPWWRDAAVLVVQVAGPGVDWLVLVARHAAGTPGAVLSWPAGWWGALLAALVVVVLVGGLRYRRTRSVVAVLVVLVLVVTVPTRLFRPGWPPDGWALVACDVGQGDAFVLATGEPGRAVVVDTGPDPLVVDRCLERLDVERVPLVVLSHLHADHVGGLTSVFDGRAVGAVAVGPGRSPRWAWDDVVDTAAARGVPVVELAAGDRLTWSALRLDVLAPDAPGEVTVAAADDVDGSEVNNASVVLRATTAVGRVLLTGDVELEAQASLLASGEDLRAEILKVPHHGSRYTLREFLSAAAPRIAIASVGPDNSYGHPSPMILRVLRSGGALVARTDTDGDTAVVLDEGHPAVVRRGPEPRRRSPGPAVTLRRPARTARPPPTAARWPSGRPGHRARRASSTRRP</sequence>
<dbReference type="InterPro" id="IPR001279">
    <property type="entry name" value="Metallo-B-lactamas"/>
</dbReference>
<feature type="transmembrane region" description="Helical" evidence="7">
    <location>
        <begin position="391"/>
        <end position="410"/>
    </location>
</feature>
<dbReference type="SMART" id="SM00849">
    <property type="entry name" value="Lactamase_B"/>
    <property type="match status" value="1"/>
</dbReference>
<dbReference type="Gene3D" id="3.60.15.10">
    <property type="entry name" value="Ribonuclease Z/Hydroxyacylglutathione hydrolase-like"/>
    <property type="match status" value="1"/>
</dbReference>
<evidence type="ECO:0000259" key="8">
    <source>
        <dbReference type="SMART" id="SM00849"/>
    </source>
</evidence>
<organism evidence="9 10">
    <name type="scientific">Saccharomonospora azurea NA-128</name>
    <dbReference type="NCBI Taxonomy" id="882081"/>
    <lineage>
        <taxon>Bacteria</taxon>
        <taxon>Bacillati</taxon>
        <taxon>Actinomycetota</taxon>
        <taxon>Actinomycetes</taxon>
        <taxon>Pseudonocardiales</taxon>
        <taxon>Pseudonocardiaceae</taxon>
        <taxon>Saccharomonospora</taxon>
    </lineage>
</organism>
<dbReference type="InterPro" id="IPR004477">
    <property type="entry name" value="ComEC_N"/>
</dbReference>
<feature type="transmembrane region" description="Helical" evidence="7">
    <location>
        <begin position="486"/>
        <end position="505"/>
    </location>
</feature>
<dbReference type="NCBIfam" id="TIGR00360">
    <property type="entry name" value="ComEC_N-term"/>
    <property type="match status" value="1"/>
</dbReference>
<feature type="transmembrane region" description="Helical" evidence="7">
    <location>
        <begin position="358"/>
        <end position="379"/>
    </location>
</feature>
<feature type="compositionally biased region" description="Basic residues" evidence="6">
    <location>
        <begin position="833"/>
        <end position="846"/>
    </location>
</feature>
<dbReference type="GO" id="GO:0005886">
    <property type="term" value="C:plasma membrane"/>
    <property type="evidence" value="ECO:0007669"/>
    <property type="project" value="UniProtKB-SubCell"/>
</dbReference>
<keyword evidence="5 7" id="KW-0472">Membrane</keyword>
<dbReference type="HOGENOM" id="CLU_010363_4_0_11"/>
<evidence type="ECO:0000313" key="9">
    <source>
        <dbReference type="EMBL" id="EHY90958.1"/>
    </source>
</evidence>
<feature type="transmembrane region" description="Helical" evidence="7">
    <location>
        <begin position="452"/>
        <end position="474"/>
    </location>
</feature>
<dbReference type="PANTHER" id="PTHR30619">
    <property type="entry name" value="DNA INTERNALIZATION/COMPETENCE PROTEIN COMEC/REC2"/>
    <property type="match status" value="1"/>
</dbReference>
<keyword evidence="3 7" id="KW-0812">Transmembrane</keyword>
<dbReference type="PANTHER" id="PTHR30619:SF1">
    <property type="entry name" value="RECOMBINATION PROTEIN 2"/>
    <property type="match status" value="1"/>
</dbReference>
<proteinExistence type="predicted"/>
<dbReference type="Pfam" id="PF00753">
    <property type="entry name" value="Lactamase_B"/>
    <property type="match status" value="1"/>
</dbReference>
<dbReference type="AlphaFoldDB" id="H8GE76"/>
<evidence type="ECO:0000256" key="5">
    <source>
        <dbReference type="ARBA" id="ARBA00023136"/>
    </source>
</evidence>
<dbReference type="SUPFAM" id="SSF56281">
    <property type="entry name" value="Metallo-hydrolase/oxidoreductase"/>
    <property type="match status" value="1"/>
</dbReference>
<dbReference type="EMBL" id="CM001466">
    <property type="protein sequence ID" value="EHY90958.1"/>
    <property type="molecule type" value="Genomic_DNA"/>
</dbReference>
<feature type="transmembrane region" description="Helical" evidence="7">
    <location>
        <begin position="512"/>
        <end position="531"/>
    </location>
</feature>
<feature type="transmembrane region" description="Helical" evidence="7">
    <location>
        <begin position="422"/>
        <end position="445"/>
    </location>
</feature>
<feature type="transmembrane region" description="Helical" evidence="7">
    <location>
        <begin position="266"/>
        <end position="288"/>
    </location>
</feature>
<evidence type="ECO:0000256" key="7">
    <source>
        <dbReference type="SAM" id="Phobius"/>
    </source>
</evidence>
<feature type="transmembrane region" description="Helical" evidence="7">
    <location>
        <begin position="294"/>
        <end position="312"/>
    </location>
</feature>
<feature type="region of interest" description="Disordered" evidence="6">
    <location>
        <begin position="790"/>
        <end position="846"/>
    </location>
</feature>
<name>H8GE76_9PSEU</name>